<keyword evidence="1" id="KW-0812">Transmembrane</keyword>
<reference evidence="2 3" key="1">
    <citation type="journal article" date="2008" name="Nature">
        <title>The genome of the model beetle and pest Tribolium castaneum.</title>
        <authorList>
            <consortium name="Tribolium Genome Sequencing Consortium"/>
            <person name="Richards S."/>
            <person name="Gibbs R.A."/>
            <person name="Weinstock G.M."/>
            <person name="Brown S.J."/>
            <person name="Denell R."/>
            <person name="Beeman R.W."/>
            <person name="Gibbs R."/>
            <person name="Beeman R.W."/>
            <person name="Brown S.J."/>
            <person name="Bucher G."/>
            <person name="Friedrich M."/>
            <person name="Grimmelikhuijzen C.J."/>
            <person name="Klingler M."/>
            <person name="Lorenzen M."/>
            <person name="Richards S."/>
            <person name="Roth S."/>
            <person name="Schroder R."/>
            <person name="Tautz D."/>
            <person name="Zdobnov E.M."/>
            <person name="Muzny D."/>
            <person name="Gibbs R.A."/>
            <person name="Weinstock G.M."/>
            <person name="Attaway T."/>
            <person name="Bell S."/>
            <person name="Buhay C.J."/>
            <person name="Chandrabose M.N."/>
            <person name="Chavez D."/>
            <person name="Clerk-Blankenburg K.P."/>
            <person name="Cree A."/>
            <person name="Dao M."/>
            <person name="Davis C."/>
            <person name="Chacko J."/>
            <person name="Dinh H."/>
            <person name="Dugan-Rocha S."/>
            <person name="Fowler G."/>
            <person name="Garner T.T."/>
            <person name="Garnes J."/>
            <person name="Gnirke A."/>
            <person name="Hawes A."/>
            <person name="Hernandez J."/>
            <person name="Hines S."/>
            <person name="Holder M."/>
            <person name="Hume J."/>
            <person name="Jhangiani S.N."/>
            <person name="Joshi V."/>
            <person name="Khan Z.M."/>
            <person name="Jackson L."/>
            <person name="Kovar C."/>
            <person name="Kowis A."/>
            <person name="Lee S."/>
            <person name="Lewis L.R."/>
            <person name="Margolis J."/>
            <person name="Morgan M."/>
            <person name="Nazareth L.V."/>
            <person name="Nguyen N."/>
            <person name="Okwuonu G."/>
            <person name="Parker D."/>
            <person name="Richards S."/>
            <person name="Ruiz S.J."/>
            <person name="Santibanez J."/>
            <person name="Savard J."/>
            <person name="Scherer S.E."/>
            <person name="Schneider B."/>
            <person name="Sodergren E."/>
            <person name="Tautz D."/>
            <person name="Vattahil S."/>
            <person name="Villasana D."/>
            <person name="White C.S."/>
            <person name="Wright R."/>
            <person name="Park Y."/>
            <person name="Beeman R.W."/>
            <person name="Lord J."/>
            <person name="Oppert B."/>
            <person name="Lorenzen M."/>
            <person name="Brown S."/>
            <person name="Wang L."/>
            <person name="Savard J."/>
            <person name="Tautz D."/>
            <person name="Richards S."/>
            <person name="Weinstock G."/>
            <person name="Gibbs R.A."/>
            <person name="Liu Y."/>
            <person name="Worley K."/>
            <person name="Weinstock G."/>
            <person name="Elsik C.G."/>
            <person name="Reese J.T."/>
            <person name="Elhaik E."/>
            <person name="Landan G."/>
            <person name="Graur D."/>
            <person name="Arensburger P."/>
            <person name="Atkinson P."/>
            <person name="Beeman R.W."/>
            <person name="Beidler J."/>
            <person name="Brown S.J."/>
            <person name="Demuth J.P."/>
            <person name="Drury D.W."/>
            <person name="Du Y.Z."/>
            <person name="Fujiwara H."/>
            <person name="Lorenzen M."/>
            <person name="Maselli V."/>
            <person name="Osanai M."/>
            <person name="Park Y."/>
            <person name="Robertson H.M."/>
            <person name="Tu Z."/>
            <person name="Wang J.J."/>
            <person name="Wang S."/>
            <person name="Richards S."/>
            <person name="Song H."/>
            <person name="Zhang L."/>
            <person name="Sodergren E."/>
            <person name="Werner D."/>
            <person name="Stanke M."/>
            <person name="Morgenstern B."/>
            <person name="Solovyev V."/>
            <person name="Kosarev P."/>
            <person name="Brown G."/>
            <person name="Chen H.C."/>
            <person name="Ermolaeva O."/>
            <person name="Hlavina W."/>
            <person name="Kapustin Y."/>
            <person name="Kiryutin B."/>
            <person name="Kitts P."/>
            <person name="Maglott D."/>
            <person name="Pruitt K."/>
            <person name="Sapojnikov V."/>
            <person name="Souvorov A."/>
            <person name="Mackey A.J."/>
            <person name="Waterhouse R.M."/>
            <person name="Wyder S."/>
            <person name="Zdobnov E.M."/>
            <person name="Zdobnov E.M."/>
            <person name="Wyder S."/>
            <person name="Kriventseva E.V."/>
            <person name="Kadowaki T."/>
            <person name="Bork P."/>
            <person name="Aranda M."/>
            <person name="Bao R."/>
            <person name="Beermann A."/>
            <person name="Berns N."/>
            <person name="Bolognesi R."/>
            <person name="Bonneton F."/>
            <person name="Bopp D."/>
            <person name="Brown S.J."/>
            <person name="Bucher G."/>
            <person name="Butts T."/>
            <person name="Chaumot A."/>
            <person name="Denell R.E."/>
            <person name="Ferrier D.E."/>
            <person name="Friedrich M."/>
            <person name="Gordon C.M."/>
            <person name="Jindra M."/>
            <person name="Klingler M."/>
            <person name="Lan Q."/>
            <person name="Lattorff H.M."/>
            <person name="Laudet V."/>
            <person name="von Levetsow C."/>
            <person name="Liu Z."/>
            <person name="Lutz R."/>
            <person name="Lynch J.A."/>
            <person name="da Fonseca R.N."/>
            <person name="Posnien N."/>
            <person name="Reuter R."/>
            <person name="Roth S."/>
            <person name="Savard J."/>
            <person name="Schinko J.B."/>
            <person name="Schmitt C."/>
            <person name="Schoppmeier M."/>
            <person name="Schroder R."/>
            <person name="Shippy T.D."/>
            <person name="Simonnet F."/>
            <person name="Marques-Souza H."/>
            <person name="Tautz D."/>
            <person name="Tomoyasu Y."/>
            <person name="Trauner J."/>
            <person name="Van der Zee M."/>
            <person name="Vervoort M."/>
            <person name="Wittkopp N."/>
            <person name="Wimmer E.A."/>
            <person name="Yang X."/>
            <person name="Jones A.K."/>
            <person name="Sattelle D.B."/>
            <person name="Ebert P.R."/>
            <person name="Nelson D."/>
            <person name="Scott J.G."/>
            <person name="Beeman R.W."/>
            <person name="Muthukrishnan S."/>
            <person name="Kramer K.J."/>
            <person name="Arakane Y."/>
            <person name="Beeman R.W."/>
            <person name="Zhu Q."/>
            <person name="Hogenkamp D."/>
            <person name="Dixit R."/>
            <person name="Oppert B."/>
            <person name="Jiang H."/>
            <person name="Zou Z."/>
            <person name="Marshall J."/>
            <person name="Elpidina E."/>
            <person name="Vinokurov K."/>
            <person name="Oppert C."/>
            <person name="Zou Z."/>
            <person name="Evans J."/>
            <person name="Lu Z."/>
            <person name="Zhao P."/>
            <person name="Sumathipala N."/>
            <person name="Altincicek B."/>
            <person name="Vilcinskas A."/>
            <person name="Williams M."/>
            <person name="Hultmark D."/>
            <person name="Hetru C."/>
            <person name="Jiang H."/>
            <person name="Grimmelikhuijzen C.J."/>
            <person name="Hauser F."/>
            <person name="Cazzamali G."/>
            <person name="Williamson M."/>
            <person name="Park Y."/>
            <person name="Li B."/>
            <person name="Tanaka Y."/>
            <person name="Predel R."/>
            <person name="Neupert S."/>
            <person name="Schachtner J."/>
            <person name="Verleyen P."/>
            <person name="Raible F."/>
            <person name="Bork P."/>
            <person name="Friedrich M."/>
            <person name="Walden K.K."/>
            <person name="Robertson H.M."/>
            <person name="Angeli S."/>
            <person name="Foret S."/>
            <person name="Bucher G."/>
            <person name="Schuetz S."/>
            <person name="Maleszka R."/>
            <person name="Wimmer E.A."/>
            <person name="Beeman R.W."/>
            <person name="Lorenzen M."/>
            <person name="Tomoyasu Y."/>
            <person name="Miller S.C."/>
            <person name="Grossmann D."/>
            <person name="Bucher G."/>
        </authorList>
    </citation>
    <scope>NUCLEOTIDE SEQUENCE [LARGE SCALE GENOMIC DNA]</scope>
    <source>
        <strain evidence="2 3">Georgia GA2</strain>
    </source>
</reference>
<keyword evidence="1" id="KW-1133">Transmembrane helix</keyword>
<dbReference type="AlphaFoldDB" id="D6WDJ1"/>
<sequence>MAIGHPHHHHCEIIETHSGPPAMPHYFLMPLVFLASAVIFSIIIVILLIVIARARLTPVVFAREQFEDNTVENTVARAINYFTHLNNRLF</sequence>
<dbReference type="Proteomes" id="UP000007266">
    <property type="component" value="Linkage group 3"/>
</dbReference>
<evidence type="ECO:0000313" key="3">
    <source>
        <dbReference type="Proteomes" id="UP000007266"/>
    </source>
</evidence>
<evidence type="ECO:0000256" key="1">
    <source>
        <dbReference type="SAM" id="Phobius"/>
    </source>
</evidence>
<feature type="transmembrane region" description="Helical" evidence="1">
    <location>
        <begin position="27"/>
        <end position="51"/>
    </location>
</feature>
<dbReference type="EMBL" id="KQ971322">
    <property type="protein sequence ID" value="EFA00784.1"/>
    <property type="molecule type" value="Genomic_DNA"/>
</dbReference>
<proteinExistence type="predicted"/>
<protein>
    <submittedName>
        <fullName evidence="2">Uncharacterized protein</fullName>
    </submittedName>
</protein>
<organism evidence="2 3">
    <name type="scientific">Tribolium castaneum</name>
    <name type="common">Red flour beetle</name>
    <dbReference type="NCBI Taxonomy" id="7070"/>
    <lineage>
        <taxon>Eukaryota</taxon>
        <taxon>Metazoa</taxon>
        <taxon>Ecdysozoa</taxon>
        <taxon>Arthropoda</taxon>
        <taxon>Hexapoda</taxon>
        <taxon>Insecta</taxon>
        <taxon>Pterygota</taxon>
        <taxon>Neoptera</taxon>
        <taxon>Endopterygota</taxon>
        <taxon>Coleoptera</taxon>
        <taxon>Polyphaga</taxon>
        <taxon>Cucujiformia</taxon>
        <taxon>Tenebrionidae</taxon>
        <taxon>Tenebrionidae incertae sedis</taxon>
        <taxon>Tribolium</taxon>
    </lineage>
</organism>
<keyword evidence="1" id="KW-0472">Membrane</keyword>
<gene>
    <name evidence="2" type="primary">GLEAN_03670</name>
    <name evidence="2" type="ORF">TcasGA2_TC003670</name>
</gene>
<keyword evidence="3" id="KW-1185">Reference proteome</keyword>
<dbReference type="InParanoid" id="D6WDJ1"/>
<evidence type="ECO:0000313" key="2">
    <source>
        <dbReference type="EMBL" id="EFA00784.1"/>
    </source>
</evidence>
<accession>D6WDJ1</accession>
<dbReference type="HOGENOM" id="CLU_2443672_0_0_1"/>
<name>D6WDJ1_TRICA</name>
<reference evidence="2 3" key="2">
    <citation type="journal article" date="2010" name="Nucleic Acids Res.">
        <title>BeetleBase in 2010: revisions to provide comprehensive genomic information for Tribolium castaneum.</title>
        <authorList>
            <person name="Kim H.S."/>
            <person name="Murphy T."/>
            <person name="Xia J."/>
            <person name="Caragea D."/>
            <person name="Park Y."/>
            <person name="Beeman R.W."/>
            <person name="Lorenzen M.D."/>
            <person name="Butcher S."/>
            <person name="Manak J.R."/>
            <person name="Brown S.J."/>
        </authorList>
    </citation>
    <scope>GENOME REANNOTATION</scope>
    <source>
        <strain evidence="2 3">Georgia GA2</strain>
    </source>
</reference>